<dbReference type="RefSeq" id="WP_147262952.1">
    <property type="nucleotide sequence ID" value="NZ_QNRK01000045.1"/>
</dbReference>
<name>A0A366EP47_9HYPH</name>
<organism evidence="1 2">
    <name type="scientific">Roseiarcus fermentans</name>
    <dbReference type="NCBI Taxonomy" id="1473586"/>
    <lineage>
        <taxon>Bacteria</taxon>
        <taxon>Pseudomonadati</taxon>
        <taxon>Pseudomonadota</taxon>
        <taxon>Alphaproteobacteria</taxon>
        <taxon>Hyphomicrobiales</taxon>
        <taxon>Roseiarcaceae</taxon>
        <taxon>Roseiarcus</taxon>
    </lineage>
</organism>
<evidence type="ECO:0000313" key="2">
    <source>
        <dbReference type="Proteomes" id="UP000253529"/>
    </source>
</evidence>
<reference evidence="1 2" key="1">
    <citation type="submission" date="2018-06" db="EMBL/GenBank/DDBJ databases">
        <title>Genomic Encyclopedia of Type Strains, Phase IV (KMG-IV): sequencing the most valuable type-strain genomes for metagenomic binning, comparative biology and taxonomic classification.</title>
        <authorList>
            <person name="Goeker M."/>
        </authorList>
    </citation>
    <scope>NUCLEOTIDE SEQUENCE [LARGE SCALE GENOMIC DNA]</scope>
    <source>
        <strain evidence="1 2">DSM 24875</strain>
    </source>
</reference>
<dbReference type="InterPro" id="IPR006311">
    <property type="entry name" value="TAT_signal"/>
</dbReference>
<accession>A0A366EP47</accession>
<dbReference type="EMBL" id="QNRK01000045">
    <property type="protein sequence ID" value="RBP03259.1"/>
    <property type="molecule type" value="Genomic_DNA"/>
</dbReference>
<evidence type="ECO:0000313" key="1">
    <source>
        <dbReference type="EMBL" id="RBP03259.1"/>
    </source>
</evidence>
<dbReference type="AlphaFoldDB" id="A0A366EP47"/>
<dbReference type="PROSITE" id="PS51318">
    <property type="entry name" value="TAT"/>
    <property type="match status" value="1"/>
</dbReference>
<proteinExistence type="predicted"/>
<comment type="caution">
    <text evidence="1">The sequence shown here is derived from an EMBL/GenBank/DDBJ whole genome shotgun (WGS) entry which is preliminary data.</text>
</comment>
<gene>
    <name evidence="1" type="ORF">DFR50_14512</name>
</gene>
<dbReference type="Proteomes" id="UP000253529">
    <property type="component" value="Unassembled WGS sequence"/>
</dbReference>
<sequence length="80" mass="8313">MPSRETETRQDFVLVGAAATVSLAGRPSPSAAAQAVTVGGVGAGSIEGNRKTSTIATRGPWLAIVLTVQPERRHIKEFSP</sequence>
<protein>
    <submittedName>
        <fullName evidence="1">Uncharacterized protein</fullName>
    </submittedName>
</protein>
<keyword evidence="2" id="KW-1185">Reference proteome</keyword>